<proteinExistence type="predicted"/>
<organism evidence="1 2">
    <name type="scientific">Novosphingobium aerophilum</name>
    <dbReference type="NCBI Taxonomy" id="2839843"/>
    <lineage>
        <taxon>Bacteria</taxon>
        <taxon>Pseudomonadati</taxon>
        <taxon>Pseudomonadota</taxon>
        <taxon>Alphaproteobacteria</taxon>
        <taxon>Sphingomonadales</taxon>
        <taxon>Sphingomonadaceae</taxon>
        <taxon>Novosphingobium</taxon>
    </lineage>
</organism>
<reference evidence="1 2" key="1">
    <citation type="submission" date="2020-08" db="EMBL/GenBank/DDBJ databases">
        <title>The genome sequence of Novosphingobium flavum 4Y4.</title>
        <authorList>
            <person name="Liu Y."/>
        </authorList>
    </citation>
    <scope>NUCLEOTIDE SEQUENCE [LARGE SCALE GENOMIC DNA]</scope>
    <source>
        <strain evidence="1 2">4Y4</strain>
    </source>
</reference>
<dbReference type="EMBL" id="JACLAU010000034">
    <property type="protein sequence ID" value="MBC2653077.1"/>
    <property type="molecule type" value="Genomic_DNA"/>
</dbReference>
<dbReference type="PROSITE" id="PS51257">
    <property type="entry name" value="PROKAR_LIPOPROTEIN"/>
    <property type="match status" value="1"/>
</dbReference>
<dbReference type="RefSeq" id="WP_185684466.1">
    <property type="nucleotide sequence ID" value="NZ_JACLAU010000034.1"/>
</dbReference>
<keyword evidence="2" id="KW-1185">Reference proteome</keyword>
<evidence type="ECO:0000313" key="1">
    <source>
        <dbReference type="EMBL" id="MBC2653077.1"/>
    </source>
</evidence>
<evidence type="ECO:0000313" key="2">
    <source>
        <dbReference type="Proteomes" id="UP000520156"/>
    </source>
</evidence>
<dbReference type="Proteomes" id="UP000520156">
    <property type="component" value="Unassembled WGS sequence"/>
</dbReference>
<gene>
    <name evidence="1" type="ORF">H7F49_15380</name>
</gene>
<protein>
    <recommendedName>
        <fullName evidence="3">Lipoprotein</fullName>
    </recommendedName>
</protein>
<name>A0A7X1KDE5_9SPHN</name>
<evidence type="ECO:0008006" key="3">
    <source>
        <dbReference type="Google" id="ProtNLM"/>
    </source>
</evidence>
<comment type="caution">
    <text evidence="1">The sequence shown here is derived from an EMBL/GenBank/DDBJ whole genome shotgun (WGS) entry which is preliminary data.</text>
</comment>
<sequence>MRLVILAIVLTALTGCVSKVVSTVVTAPVKVVAKTADVLTTSQDEADRNLGRRVRKGKKQ</sequence>
<accession>A0A7X1KDE5</accession>
<dbReference type="AlphaFoldDB" id="A0A7X1KDE5"/>